<dbReference type="SUPFAM" id="SSF53067">
    <property type="entry name" value="Actin-like ATPase domain"/>
    <property type="match status" value="2"/>
</dbReference>
<evidence type="ECO:0000256" key="2">
    <source>
        <dbReference type="ARBA" id="ARBA00022777"/>
    </source>
</evidence>
<dbReference type="GO" id="GO:0019321">
    <property type="term" value="P:pentose metabolic process"/>
    <property type="evidence" value="ECO:0007669"/>
    <property type="project" value="TreeGrafter"/>
</dbReference>
<dbReference type="AlphaFoldDB" id="A0A1X7U2D5"/>
<reference evidence="4" key="1">
    <citation type="submission" date="2017-05" db="UniProtKB">
        <authorList>
            <consortium name="EnsemblMetazoa"/>
        </authorList>
    </citation>
    <scope>IDENTIFICATION</scope>
</reference>
<dbReference type="GO" id="GO:0005737">
    <property type="term" value="C:cytoplasm"/>
    <property type="evidence" value="ECO:0007669"/>
    <property type="project" value="TreeGrafter"/>
</dbReference>
<keyword evidence="1" id="KW-0808">Transferase</keyword>
<evidence type="ECO:0000313" key="4">
    <source>
        <dbReference type="EnsemblMetazoa" id="Aqu2.1.21823_001"/>
    </source>
</evidence>
<feature type="domain" description="Carbohydrate kinase FGGY C-terminal" evidence="3">
    <location>
        <begin position="196"/>
        <end position="422"/>
    </location>
</feature>
<dbReference type="InParanoid" id="A0A1X7U2D5"/>
<dbReference type="GO" id="GO:0019150">
    <property type="term" value="F:D-ribulokinase activity"/>
    <property type="evidence" value="ECO:0007669"/>
    <property type="project" value="TreeGrafter"/>
</dbReference>
<sequence>MASNHYLSVDVGTGSVRAALWGQDGECLSRSVCPIRTWTNEGMPEGSYEQSTRDIWNSIKRSVKHLCMSLCTLTCKWTYIAHDVEDTTVPSNDEATNGDTTNVRLAKGWNDSFWCSIGLECLVNEEYKRIGTKVQVPGRSVGLGLSERAAVELGLTPGTPVATGIIDAHAGGLGMLGADTSQVGSLGDVPLTSRLALIGGTSSCHMMSSDTPLLVPGVWGPYYSAMIPGLYLNEGGQSASGALIDYVLHSYPGAYRELEDQLNHTKGITSVHQLIESRLTSLSHQKGLPSLSHLTAHYHVLPDHHGNRSPLADPTLRGMVSGLSLGQSVDDLSIAYLATMQALAYNTKHIIEAAETSSEETQKEGKGKGREGTVKVLFICGGLSSNPIFLHTQSDITGLPVVVLSDNRDAVLLGSAILAATASTGEDVSLIMARMSSIDQDKVIYPDKTPSLVRFHQSKYKVFKFLYEDQYKYRRIMNEGGVM</sequence>
<dbReference type="EnsemblMetazoa" id="Aqu2.1.21823_001">
    <property type="protein sequence ID" value="Aqu2.1.21823_001"/>
    <property type="gene ID" value="Aqu2.1.21823"/>
</dbReference>
<dbReference type="PANTHER" id="PTHR43435">
    <property type="entry name" value="RIBULOKINASE"/>
    <property type="match status" value="1"/>
</dbReference>
<dbReference type="InterPro" id="IPR043129">
    <property type="entry name" value="ATPase_NBD"/>
</dbReference>
<accession>A0A1X7U2D5</accession>
<evidence type="ECO:0000256" key="1">
    <source>
        <dbReference type="ARBA" id="ARBA00022679"/>
    </source>
</evidence>
<dbReference type="OrthoDB" id="203824at2759"/>
<evidence type="ECO:0000259" key="3">
    <source>
        <dbReference type="Pfam" id="PF02782"/>
    </source>
</evidence>
<protein>
    <recommendedName>
        <fullName evidence="3">Carbohydrate kinase FGGY C-terminal domain-containing protein</fullName>
    </recommendedName>
</protein>
<dbReference type="eggNOG" id="KOG2517">
    <property type="taxonomic scope" value="Eukaryota"/>
</dbReference>
<dbReference type="PANTHER" id="PTHR43435:SF4">
    <property type="entry name" value="FGGY CARBOHYDRATE KINASE DOMAIN-CONTAINING PROTEIN"/>
    <property type="match status" value="1"/>
</dbReference>
<dbReference type="Gene3D" id="3.30.420.40">
    <property type="match status" value="3"/>
</dbReference>
<organism evidence="4">
    <name type="scientific">Amphimedon queenslandica</name>
    <name type="common">Sponge</name>
    <dbReference type="NCBI Taxonomy" id="400682"/>
    <lineage>
        <taxon>Eukaryota</taxon>
        <taxon>Metazoa</taxon>
        <taxon>Porifera</taxon>
        <taxon>Demospongiae</taxon>
        <taxon>Heteroscleromorpha</taxon>
        <taxon>Haplosclerida</taxon>
        <taxon>Niphatidae</taxon>
        <taxon>Amphimedon</taxon>
    </lineage>
</organism>
<dbReference type="Pfam" id="PF02782">
    <property type="entry name" value="FGGY_C"/>
    <property type="match status" value="1"/>
</dbReference>
<proteinExistence type="predicted"/>
<keyword evidence="2" id="KW-0418">Kinase</keyword>
<name>A0A1X7U2D5_AMPQE</name>
<dbReference type="STRING" id="400682.A0A1X7U2D5"/>
<dbReference type="InterPro" id="IPR018485">
    <property type="entry name" value="FGGY_C"/>
</dbReference>